<dbReference type="CDD" id="cd00293">
    <property type="entry name" value="USP-like"/>
    <property type="match status" value="1"/>
</dbReference>
<dbReference type="Gene3D" id="3.40.50.620">
    <property type="entry name" value="HUPs"/>
    <property type="match status" value="1"/>
</dbReference>
<dbReference type="InterPro" id="IPR006016">
    <property type="entry name" value="UspA"/>
</dbReference>
<gene>
    <name evidence="3" type="ORF">AW09_003636</name>
</gene>
<reference evidence="3 4" key="1">
    <citation type="submission" date="2014-02" db="EMBL/GenBank/DDBJ databases">
        <title>Expanding our view of genomic diversity in Candidatus Accumulibacter clades.</title>
        <authorList>
            <person name="Skennerton C.T."/>
            <person name="Barr J.J."/>
            <person name="Slater F.R."/>
            <person name="Bond P.L."/>
            <person name="Tyson G.W."/>
        </authorList>
    </citation>
    <scope>NUCLEOTIDE SEQUENCE [LARGE SCALE GENOMIC DNA]</scope>
    <source>
        <strain evidence="4">BA-91</strain>
    </source>
</reference>
<dbReference type="InterPro" id="IPR006015">
    <property type="entry name" value="Universal_stress_UspA"/>
</dbReference>
<sequence>MDGSLPALRAVDHVIDEALATPQELEVLLLNVQHPLPSDISRFVNADVIHDYHRETGDAALASARAQLHAAGIGHAEHVLVGEVAPTIVDFAREHDCGQIIMGARGLGTVAGLLLGSVTQRVIHLTDLPVVVIK</sequence>
<dbReference type="PRINTS" id="PR01438">
    <property type="entry name" value="UNVRSLSTRESS"/>
</dbReference>
<accession>A0A080LSA9</accession>
<dbReference type="Pfam" id="PF00582">
    <property type="entry name" value="Usp"/>
    <property type="match status" value="1"/>
</dbReference>
<proteinExistence type="inferred from homology"/>
<dbReference type="SUPFAM" id="SSF52402">
    <property type="entry name" value="Adenine nucleotide alpha hydrolases-like"/>
    <property type="match status" value="1"/>
</dbReference>
<dbReference type="Proteomes" id="UP000020077">
    <property type="component" value="Unassembled WGS sequence"/>
</dbReference>
<comment type="similarity">
    <text evidence="1">Belongs to the universal stress protein A family.</text>
</comment>
<evidence type="ECO:0000313" key="4">
    <source>
        <dbReference type="Proteomes" id="UP000020077"/>
    </source>
</evidence>
<dbReference type="InterPro" id="IPR014729">
    <property type="entry name" value="Rossmann-like_a/b/a_fold"/>
</dbReference>
<protein>
    <submittedName>
        <fullName evidence="3">Universal stress protein family protein</fullName>
    </submittedName>
</protein>
<dbReference type="PANTHER" id="PTHR46268">
    <property type="entry name" value="STRESS RESPONSE PROTEIN NHAX"/>
    <property type="match status" value="1"/>
</dbReference>
<evidence type="ECO:0000313" key="3">
    <source>
        <dbReference type="EMBL" id="KFB71223.1"/>
    </source>
</evidence>
<dbReference type="EMBL" id="JDVG02000574">
    <property type="protein sequence ID" value="KFB71223.1"/>
    <property type="molecule type" value="Genomic_DNA"/>
</dbReference>
<name>A0A080LSA9_9PROT</name>
<evidence type="ECO:0000259" key="2">
    <source>
        <dbReference type="Pfam" id="PF00582"/>
    </source>
</evidence>
<organism evidence="3 4">
    <name type="scientific">Candidatus Accumulibacter phosphatis</name>
    <dbReference type="NCBI Taxonomy" id="327160"/>
    <lineage>
        <taxon>Bacteria</taxon>
        <taxon>Pseudomonadati</taxon>
        <taxon>Pseudomonadota</taxon>
        <taxon>Betaproteobacteria</taxon>
        <taxon>Candidatus Accumulibacter</taxon>
    </lineage>
</organism>
<feature type="domain" description="UspA" evidence="2">
    <location>
        <begin position="1"/>
        <end position="134"/>
    </location>
</feature>
<evidence type="ECO:0000256" key="1">
    <source>
        <dbReference type="ARBA" id="ARBA00008791"/>
    </source>
</evidence>
<dbReference type="PANTHER" id="PTHR46268:SF6">
    <property type="entry name" value="UNIVERSAL STRESS PROTEIN UP12"/>
    <property type="match status" value="1"/>
</dbReference>
<comment type="caution">
    <text evidence="3">The sequence shown here is derived from an EMBL/GenBank/DDBJ whole genome shotgun (WGS) entry which is preliminary data.</text>
</comment>
<dbReference type="AlphaFoldDB" id="A0A080LSA9"/>